<evidence type="ECO:0000256" key="9">
    <source>
        <dbReference type="ARBA" id="ARBA00023152"/>
    </source>
</evidence>
<evidence type="ECO:0000313" key="19">
    <source>
        <dbReference type="Proteomes" id="UP000198744"/>
    </source>
</evidence>
<evidence type="ECO:0000256" key="1">
    <source>
        <dbReference type="ARBA" id="ARBA00005031"/>
    </source>
</evidence>
<name>A0A1H7X4G3_9BACT</name>
<dbReference type="GO" id="GO:0000287">
    <property type="term" value="F:magnesium ion binding"/>
    <property type="evidence" value="ECO:0007669"/>
    <property type="project" value="UniProtKB-UniRule"/>
</dbReference>
<reference evidence="18 19" key="1">
    <citation type="submission" date="2016-10" db="EMBL/GenBank/DDBJ databases">
        <authorList>
            <person name="de Groot N.N."/>
        </authorList>
    </citation>
    <scope>NUCLEOTIDE SEQUENCE [LARGE SCALE GENOMIC DNA]</scope>
    <source>
        <strain evidence="18 19">DSM 8423</strain>
    </source>
</reference>
<keyword evidence="19" id="KW-1185">Reference proteome</keyword>
<keyword evidence="10 12" id="KW-0456">Lyase</keyword>
<evidence type="ECO:0000313" key="18">
    <source>
        <dbReference type="EMBL" id="SEM28750.1"/>
    </source>
</evidence>
<dbReference type="SMART" id="SM01192">
    <property type="entry name" value="Enolase_C"/>
    <property type="match status" value="1"/>
</dbReference>
<dbReference type="SUPFAM" id="SSF54826">
    <property type="entry name" value="Enolase N-terminal domain-like"/>
    <property type="match status" value="1"/>
</dbReference>
<comment type="catalytic activity">
    <reaction evidence="12">
        <text>(2R)-2-phosphoglycerate = phosphoenolpyruvate + H2O</text>
        <dbReference type="Rhea" id="RHEA:10164"/>
        <dbReference type="ChEBI" id="CHEBI:15377"/>
        <dbReference type="ChEBI" id="CHEBI:58289"/>
        <dbReference type="ChEBI" id="CHEBI:58702"/>
        <dbReference type="EC" id="4.2.1.11"/>
    </reaction>
</comment>
<evidence type="ECO:0000256" key="12">
    <source>
        <dbReference type="HAMAP-Rule" id="MF_00318"/>
    </source>
</evidence>
<dbReference type="Gene3D" id="3.20.20.120">
    <property type="entry name" value="Enolase-like C-terminal domain"/>
    <property type="match status" value="1"/>
</dbReference>
<dbReference type="PANTHER" id="PTHR11902">
    <property type="entry name" value="ENOLASE"/>
    <property type="match status" value="1"/>
</dbReference>
<evidence type="ECO:0000256" key="14">
    <source>
        <dbReference type="PIRSR" id="PIRSR001400-2"/>
    </source>
</evidence>
<feature type="binding site" evidence="12">
    <location>
        <position position="367"/>
    </location>
    <ligand>
        <name>(2R)-2-phosphoglycerate</name>
        <dbReference type="ChEBI" id="CHEBI:58289"/>
    </ligand>
</feature>
<feature type="active site" description="Proton acceptor" evidence="12 13">
    <location>
        <position position="338"/>
    </location>
</feature>
<comment type="function">
    <text evidence="11 12">Catalyzes the reversible conversion of 2-phosphoglycerate (2-PG) into phosphoenolpyruvate (PEP). It is essential for the degradation of carbohydrates via glycolysis.</text>
</comment>
<feature type="binding site" evidence="12 15">
    <location>
        <position position="313"/>
    </location>
    <ligand>
        <name>Mg(2+)</name>
        <dbReference type="ChEBI" id="CHEBI:18420"/>
    </ligand>
</feature>
<evidence type="ECO:0000256" key="2">
    <source>
        <dbReference type="ARBA" id="ARBA00009604"/>
    </source>
</evidence>
<evidence type="ECO:0000256" key="15">
    <source>
        <dbReference type="PIRSR" id="PIRSR001400-3"/>
    </source>
</evidence>
<dbReference type="GO" id="GO:0006096">
    <property type="term" value="P:glycolytic process"/>
    <property type="evidence" value="ECO:0007669"/>
    <property type="project" value="UniProtKB-UniRule"/>
</dbReference>
<feature type="binding site" evidence="12">
    <location>
        <position position="338"/>
    </location>
    <ligand>
        <name>(2R)-2-phosphoglycerate</name>
        <dbReference type="ChEBI" id="CHEBI:58289"/>
    </ligand>
</feature>
<dbReference type="GO" id="GO:0000015">
    <property type="term" value="C:phosphopyruvate hydratase complex"/>
    <property type="evidence" value="ECO:0007669"/>
    <property type="project" value="InterPro"/>
</dbReference>
<dbReference type="PRINTS" id="PR00148">
    <property type="entry name" value="ENOLASE"/>
</dbReference>
<dbReference type="PIRSF" id="PIRSF001400">
    <property type="entry name" value="Enolase"/>
    <property type="match status" value="1"/>
</dbReference>
<dbReference type="InterPro" id="IPR020810">
    <property type="entry name" value="Enolase_C"/>
</dbReference>
<keyword evidence="7 12" id="KW-0479">Metal-binding</keyword>
<dbReference type="CDD" id="cd03313">
    <property type="entry name" value="enolase"/>
    <property type="match status" value="1"/>
</dbReference>
<evidence type="ECO:0000256" key="4">
    <source>
        <dbReference type="ARBA" id="ARBA00017068"/>
    </source>
</evidence>
<feature type="active site" description="Proton donor" evidence="12 13">
    <location>
        <position position="205"/>
    </location>
</feature>
<feature type="binding site" evidence="12 15">
    <location>
        <position position="286"/>
    </location>
    <ligand>
        <name>Mg(2+)</name>
        <dbReference type="ChEBI" id="CHEBI:18420"/>
    </ligand>
</feature>
<keyword evidence="8 12" id="KW-0460">Magnesium</keyword>
<comment type="subcellular location">
    <subcellularLocation>
        <location evidence="12">Cytoplasm</location>
    </subcellularLocation>
    <subcellularLocation>
        <location evidence="12">Secreted</location>
    </subcellularLocation>
    <subcellularLocation>
        <location evidence="12">Cell surface</location>
    </subcellularLocation>
    <text evidence="12">Fractions of enolase are present in both the cytoplasm and on the cell surface.</text>
</comment>
<dbReference type="SMART" id="SM01193">
    <property type="entry name" value="Enolase_N"/>
    <property type="match status" value="1"/>
</dbReference>
<evidence type="ECO:0000259" key="16">
    <source>
        <dbReference type="SMART" id="SM01192"/>
    </source>
</evidence>
<organism evidence="18 19">
    <name type="scientific">Syntrophus gentianae</name>
    <dbReference type="NCBI Taxonomy" id="43775"/>
    <lineage>
        <taxon>Bacteria</taxon>
        <taxon>Pseudomonadati</taxon>
        <taxon>Thermodesulfobacteriota</taxon>
        <taxon>Syntrophia</taxon>
        <taxon>Syntrophales</taxon>
        <taxon>Syntrophaceae</taxon>
        <taxon>Syntrophus</taxon>
    </lineage>
</organism>
<protein>
    <recommendedName>
        <fullName evidence="4 12">Enolase</fullName>
        <ecNumber evidence="3 12">4.2.1.11</ecNumber>
    </recommendedName>
    <alternativeName>
        <fullName evidence="12">2-phospho-D-glycerate hydro-lyase</fullName>
    </alternativeName>
    <alternativeName>
        <fullName evidence="12">2-phosphoglycerate dehydratase</fullName>
    </alternativeName>
</protein>
<dbReference type="GO" id="GO:0009986">
    <property type="term" value="C:cell surface"/>
    <property type="evidence" value="ECO:0007669"/>
    <property type="project" value="UniProtKB-SubCell"/>
</dbReference>
<evidence type="ECO:0000256" key="5">
    <source>
        <dbReference type="ARBA" id="ARBA00022490"/>
    </source>
</evidence>
<dbReference type="OrthoDB" id="9804716at2"/>
<dbReference type="AlphaFoldDB" id="A0A1H7X4G3"/>
<gene>
    <name evidence="12" type="primary">eno</name>
    <name evidence="18" type="ORF">SAMN04489760_10960</name>
</gene>
<evidence type="ECO:0000256" key="10">
    <source>
        <dbReference type="ARBA" id="ARBA00023239"/>
    </source>
</evidence>
<feature type="binding site" evidence="12">
    <location>
        <position position="389"/>
    </location>
    <ligand>
        <name>(2R)-2-phosphoglycerate</name>
        <dbReference type="ChEBI" id="CHEBI:58289"/>
    </ligand>
</feature>
<dbReference type="SUPFAM" id="SSF51604">
    <property type="entry name" value="Enolase C-terminal domain-like"/>
    <property type="match status" value="1"/>
</dbReference>
<dbReference type="NCBIfam" id="TIGR01060">
    <property type="entry name" value="eno"/>
    <property type="match status" value="1"/>
</dbReference>
<feature type="binding site" evidence="14">
    <location>
        <position position="286"/>
    </location>
    <ligand>
        <name>substrate</name>
    </ligand>
</feature>
<dbReference type="GO" id="GO:0004634">
    <property type="term" value="F:phosphopyruvate hydratase activity"/>
    <property type="evidence" value="ECO:0007669"/>
    <property type="project" value="UniProtKB-UniRule"/>
</dbReference>
<feature type="binding site" evidence="14">
    <location>
        <position position="313"/>
    </location>
    <ligand>
        <name>substrate</name>
    </ligand>
</feature>
<accession>A0A1H7X4G3</accession>
<dbReference type="RefSeq" id="WP_093883179.1">
    <property type="nucleotide sequence ID" value="NZ_FOBS01000009.1"/>
</dbReference>
<evidence type="ECO:0000259" key="17">
    <source>
        <dbReference type="SMART" id="SM01193"/>
    </source>
</evidence>
<feature type="domain" description="Enolase C-terminal TIM barrel" evidence="16">
    <location>
        <begin position="139"/>
        <end position="426"/>
    </location>
</feature>
<feature type="binding site" evidence="14">
    <location>
        <position position="164"/>
    </location>
    <ligand>
        <name>substrate</name>
    </ligand>
</feature>
<dbReference type="PROSITE" id="PS00164">
    <property type="entry name" value="ENOLASE"/>
    <property type="match status" value="1"/>
</dbReference>
<dbReference type="FunFam" id="3.20.20.120:FF:000001">
    <property type="entry name" value="Enolase"/>
    <property type="match status" value="1"/>
</dbReference>
<dbReference type="SFLD" id="SFLDF00002">
    <property type="entry name" value="enolase"/>
    <property type="match status" value="1"/>
</dbReference>
<evidence type="ECO:0000256" key="6">
    <source>
        <dbReference type="ARBA" id="ARBA00022525"/>
    </source>
</evidence>
<dbReference type="HAMAP" id="MF_00318">
    <property type="entry name" value="Enolase"/>
    <property type="match status" value="1"/>
</dbReference>
<keyword evidence="9 12" id="KW-0324">Glycolysis</keyword>
<dbReference type="InterPro" id="IPR020811">
    <property type="entry name" value="Enolase_N"/>
</dbReference>
<feature type="binding site" evidence="12">
    <location>
        <position position="368"/>
    </location>
    <ligand>
        <name>(2R)-2-phosphoglycerate</name>
        <dbReference type="ChEBI" id="CHEBI:58289"/>
    </ligand>
</feature>
<sequence length="428" mass="46333">MTEIVAIHAREILDSRGNPTVEAEVTLLSGITGRASVPSGASTGEHEMLELRDGDPKRYLGKGVTSAVNNVIEKIAPEIVGMDCLDQRDIDYTMIALDGTENKGALGANAILSVSLACAKAAAAATELPLYRYLGGVQAKDIPVPMMNIINGGQHADNNVDIQEFMIMPAGASTFREGLRMSAEVFHNLKAVLKSKGYNTAVGDEGGFAPNLQSNEEALAVILEAIIRAGYEPGKDLLIALDAAASSFYKNGKYILAAEKNPEKTAEEMIRYYEDLVNRYPIISLEDGLAEDDWEGWKALTEALGSRIQIVGDDLFVTNKKRLEMGISKGIANSILIKLNQIGSLTETLETIQTAKEAGYTNIVSHRSGETEDSFMADVAVATNCGQIKSGSLSRSERLAKYNQLLRIEEELGDRAVYRGKSTFYSIR</sequence>
<feature type="binding site" evidence="14">
    <location>
        <begin position="365"/>
        <end position="368"/>
    </location>
    <ligand>
        <name>substrate</name>
    </ligand>
</feature>
<dbReference type="SFLD" id="SFLDG00178">
    <property type="entry name" value="enolase"/>
    <property type="match status" value="1"/>
</dbReference>
<dbReference type="UniPathway" id="UPA00109">
    <property type="reaction ID" value="UER00187"/>
</dbReference>
<dbReference type="STRING" id="43775.SAMN04489760_10960"/>
<comment type="similarity">
    <text evidence="2 12">Belongs to the enolase family.</text>
</comment>
<dbReference type="Pfam" id="PF03952">
    <property type="entry name" value="Enolase_N"/>
    <property type="match status" value="1"/>
</dbReference>
<comment type="cofactor">
    <cofactor evidence="12">
        <name>Mg(2+)</name>
        <dbReference type="ChEBI" id="CHEBI:18420"/>
    </cofactor>
    <text evidence="12">Binds a second Mg(2+) ion via substrate during catalysis.</text>
</comment>
<dbReference type="InterPro" id="IPR036849">
    <property type="entry name" value="Enolase-like_C_sf"/>
</dbReference>
<keyword evidence="5 12" id="KW-0963">Cytoplasm</keyword>
<evidence type="ECO:0000256" key="7">
    <source>
        <dbReference type="ARBA" id="ARBA00022723"/>
    </source>
</evidence>
<comment type="pathway">
    <text evidence="1 12">Carbohydrate degradation; glycolysis; pyruvate from D-glyceraldehyde 3-phosphate: step 4/5.</text>
</comment>
<dbReference type="EC" id="4.2.1.11" evidence="3 12"/>
<dbReference type="GO" id="GO:0005576">
    <property type="term" value="C:extracellular region"/>
    <property type="evidence" value="ECO:0007669"/>
    <property type="project" value="UniProtKB-SubCell"/>
</dbReference>
<evidence type="ECO:0000256" key="8">
    <source>
        <dbReference type="ARBA" id="ARBA00022842"/>
    </source>
</evidence>
<dbReference type="PANTHER" id="PTHR11902:SF1">
    <property type="entry name" value="ENOLASE"/>
    <property type="match status" value="1"/>
</dbReference>
<feature type="binding site" evidence="14">
    <location>
        <position position="155"/>
    </location>
    <ligand>
        <name>substrate</name>
    </ligand>
</feature>
<dbReference type="SFLD" id="SFLDS00001">
    <property type="entry name" value="Enolase"/>
    <property type="match status" value="1"/>
</dbReference>
<dbReference type="FunFam" id="3.30.390.10:FF:000001">
    <property type="entry name" value="Enolase"/>
    <property type="match status" value="1"/>
</dbReference>
<keyword evidence="6 12" id="KW-0964">Secreted</keyword>
<feature type="domain" description="Enolase N-terminal" evidence="17">
    <location>
        <begin position="4"/>
        <end position="134"/>
    </location>
</feature>
<dbReference type="Gene3D" id="3.30.390.10">
    <property type="entry name" value="Enolase-like, N-terminal domain"/>
    <property type="match status" value="1"/>
</dbReference>
<dbReference type="InterPro" id="IPR000941">
    <property type="entry name" value="Enolase"/>
</dbReference>
<feature type="binding site" evidence="14">
    <location>
        <position position="389"/>
    </location>
    <ligand>
        <name>substrate</name>
    </ligand>
</feature>
<dbReference type="EMBL" id="FOBS01000009">
    <property type="protein sequence ID" value="SEM28750.1"/>
    <property type="molecule type" value="Genomic_DNA"/>
</dbReference>
<dbReference type="InterPro" id="IPR020809">
    <property type="entry name" value="Enolase_CS"/>
</dbReference>
<evidence type="ECO:0000256" key="3">
    <source>
        <dbReference type="ARBA" id="ARBA00012058"/>
    </source>
</evidence>
<evidence type="ECO:0000256" key="13">
    <source>
        <dbReference type="PIRSR" id="PIRSR001400-1"/>
    </source>
</evidence>
<proteinExistence type="inferred from homology"/>
<feature type="binding site" evidence="12">
    <location>
        <position position="163"/>
    </location>
    <ligand>
        <name>(2R)-2-phosphoglycerate</name>
        <dbReference type="ChEBI" id="CHEBI:58289"/>
    </ligand>
</feature>
<dbReference type="Pfam" id="PF00113">
    <property type="entry name" value="Enolase_C"/>
    <property type="match status" value="1"/>
</dbReference>
<comment type="cofactor">
    <cofactor evidence="15">
        <name>Mg(2+)</name>
        <dbReference type="ChEBI" id="CHEBI:18420"/>
    </cofactor>
    <text evidence="15">Mg(2+) is required for catalysis and for stabilizing the dimer.</text>
</comment>
<feature type="binding site" evidence="12 15">
    <location>
        <position position="242"/>
    </location>
    <ligand>
        <name>Mg(2+)</name>
        <dbReference type="ChEBI" id="CHEBI:18420"/>
    </ligand>
</feature>
<dbReference type="InterPro" id="IPR029017">
    <property type="entry name" value="Enolase-like_N"/>
</dbReference>
<evidence type="ECO:0000256" key="11">
    <source>
        <dbReference type="ARBA" id="ARBA00045763"/>
    </source>
</evidence>
<dbReference type="Proteomes" id="UP000198744">
    <property type="component" value="Unassembled WGS sequence"/>
</dbReference>